<organism evidence="3 4">
    <name type="scientific">Stephania cephalantha</name>
    <dbReference type="NCBI Taxonomy" id="152367"/>
    <lineage>
        <taxon>Eukaryota</taxon>
        <taxon>Viridiplantae</taxon>
        <taxon>Streptophyta</taxon>
        <taxon>Embryophyta</taxon>
        <taxon>Tracheophyta</taxon>
        <taxon>Spermatophyta</taxon>
        <taxon>Magnoliopsida</taxon>
        <taxon>Ranunculales</taxon>
        <taxon>Menispermaceae</taxon>
        <taxon>Menispermoideae</taxon>
        <taxon>Cissampelideae</taxon>
        <taxon>Stephania</taxon>
    </lineage>
</organism>
<dbReference type="PANTHER" id="PTHR33223">
    <property type="entry name" value="CCHC-TYPE DOMAIN-CONTAINING PROTEIN"/>
    <property type="match status" value="1"/>
</dbReference>
<reference evidence="3 4" key="1">
    <citation type="submission" date="2024-01" db="EMBL/GenBank/DDBJ databases">
        <title>Genome assemblies of Stephania.</title>
        <authorList>
            <person name="Yang L."/>
        </authorList>
    </citation>
    <scope>NUCLEOTIDE SEQUENCE [LARGE SCALE GENOMIC DNA]</scope>
    <source>
        <strain evidence="3">JXDWG</strain>
        <tissue evidence="3">Leaf</tissue>
    </source>
</reference>
<evidence type="ECO:0000313" key="4">
    <source>
        <dbReference type="Proteomes" id="UP001419268"/>
    </source>
</evidence>
<accession>A0AAP0EPY1</accession>
<keyword evidence="1" id="KW-0479">Metal-binding</keyword>
<dbReference type="Pfam" id="PF00098">
    <property type="entry name" value="zf-CCHC"/>
    <property type="match status" value="1"/>
</dbReference>
<protein>
    <recommendedName>
        <fullName evidence="2">CCHC-type domain-containing protein</fullName>
    </recommendedName>
</protein>
<dbReference type="GO" id="GO:0003676">
    <property type="term" value="F:nucleic acid binding"/>
    <property type="evidence" value="ECO:0007669"/>
    <property type="project" value="InterPro"/>
</dbReference>
<dbReference type="InterPro" id="IPR005162">
    <property type="entry name" value="Retrotrans_gag_dom"/>
</dbReference>
<dbReference type="PROSITE" id="PS50158">
    <property type="entry name" value="ZF_CCHC"/>
    <property type="match status" value="1"/>
</dbReference>
<dbReference type="EMBL" id="JBBNAG010000011">
    <property type="protein sequence ID" value="KAK9094548.1"/>
    <property type="molecule type" value="Genomic_DNA"/>
</dbReference>
<gene>
    <name evidence="3" type="ORF">Scep_026017</name>
</gene>
<evidence type="ECO:0000259" key="2">
    <source>
        <dbReference type="PROSITE" id="PS50158"/>
    </source>
</evidence>
<dbReference type="GO" id="GO:0008270">
    <property type="term" value="F:zinc ion binding"/>
    <property type="evidence" value="ECO:0007669"/>
    <property type="project" value="UniProtKB-KW"/>
</dbReference>
<dbReference type="SUPFAM" id="SSF57756">
    <property type="entry name" value="Retrovirus zinc finger-like domains"/>
    <property type="match status" value="1"/>
</dbReference>
<dbReference type="AlphaFoldDB" id="A0AAP0EPY1"/>
<dbReference type="InterPro" id="IPR001878">
    <property type="entry name" value="Znf_CCHC"/>
</dbReference>
<sequence length="409" mass="48428">MAQFTHTTPNPKESDRERQYRVFMDFLEIQPLTYNGGLDVEESENWVFEMEKTFNVIPYDEPTKVKLAAFMLKSDAYLWWIDTKEREGEVDTCTWERFKELFLEKYFPMADRDRKREEFLHLQQGDMTVREYAFRFERLIRYAREYVPSEREKNNRFVHGLRPSIQAIMLCGRGEEYGQTVNAAEMTEKLVKRLPNPKESDWRTQSRAFKEFLQLQPLTFNGGVDSEEAANWVYGMERTFGVIPHDEPTKVKLAAFLLKGNAHLWWVDTKEREGEVGTWECFKELFLKKYFPKTERYRKCYELKYLKQGDMSVMEYAAKFEKLCRYVQDFRVKKEVGEGLRPSFVAAFMNGISEFQEVFDKAETVEFAEECMLADNNKQKGSDPISAGHGCYNCGEIGHKIRNCPYFRK</sequence>
<comment type="caution">
    <text evidence="3">The sequence shown here is derived from an EMBL/GenBank/DDBJ whole genome shotgun (WGS) entry which is preliminary data.</text>
</comment>
<dbReference type="PANTHER" id="PTHR33223:SF11">
    <property type="entry name" value="ELEMENT PROTEIN, PUTATIVE-RELATED"/>
    <property type="match status" value="1"/>
</dbReference>
<keyword evidence="4" id="KW-1185">Reference proteome</keyword>
<dbReference type="SMART" id="SM00343">
    <property type="entry name" value="ZnF_C2HC"/>
    <property type="match status" value="1"/>
</dbReference>
<feature type="domain" description="CCHC-type" evidence="2">
    <location>
        <begin position="391"/>
        <end position="405"/>
    </location>
</feature>
<dbReference type="Pfam" id="PF03732">
    <property type="entry name" value="Retrotrans_gag"/>
    <property type="match status" value="2"/>
</dbReference>
<keyword evidence="1" id="KW-0863">Zinc-finger</keyword>
<dbReference type="Proteomes" id="UP001419268">
    <property type="component" value="Unassembled WGS sequence"/>
</dbReference>
<keyword evidence="1" id="KW-0862">Zinc</keyword>
<dbReference type="InterPro" id="IPR036875">
    <property type="entry name" value="Znf_CCHC_sf"/>
</dbReference>
<name>A0AAP0EPY1_9MAGN</name>
<proteinExistence type="predicted"/>
<evidence type="ECO:0000256" key="1">
    <source>
        <dbReference type="PROSITE-ProRule" id="PRU00047"/>
    </source>
</evidence>
<evidence type="ECO:0000313" key="3">
    <source>
        <dbReference type="EMBL" id="KAK9094548.1"/>
    </source>
</evidence>